<dbReference type="RefSeq" id="WP_167127544.1">
    <property type="nucleotide sequence ID" value="NZ_JAANCM010000002.1"/>
</dbReference>
<keyword evidence="1" id="KW-0812">Transmembrane</keyword>
<evidence type="ECO:0000259" key="3">
    <source>
        <dbReference type="Pfam" id="PF19040"/>
    </source>
</evidence>
<protein>
    <submittedName>
        <fullName evidence="4">Acyltransferase</fullName>
    </submittedName>
</protein>
<feature type="transmembrane region" description="Helical" evidence="1">
    <location>
        <begin position="72"/>
        <end position="92"/>
    </location>
</feature>
<dbReference type="AlphaFoldDB" id="A0AA43ZDY3"/>
<dbReference type="InterPro" id="IPR043968">
    <property type="entry name" value="SGNH"/>
</dbReference>
<dbReference type="Pfam" id="PF19040">
    <property type="entry name" value="SGNH"/>
    <property type="match status" value="1"/>
</dbReference>
<keyword evidence="4" id="KW-0012">Acyltransferase</keyword>
<dbReference type="InterPro" id="IPR002656">
    <property type="entry name" value="Acyl_transf_3_dom"/>
</dbReference>
<feature type="transmembrane region" description="Helical" evidence="1">
    <location>
        <begin position="187"/>
        <end position="209"/>
    </location>
</feature>
<dbReference type="GO" id="GO:0009103">
    <property type="term" value="P:lipopolysaccharide biosynthetic process"/>
    <property type="evidence" value="ECO:0007669"/>
    <property type="project" value="TreeGrafter"/>
</dbReference>
<keyword evidence="4" id="KW-0808">Transferase</keyword>
<feature type="transmembrane region" description="Helical" evidence="1">
    <location>
        <begin position="135"/>
        <end position="154"/>
    </location>
</feature>
<feature type="transmembrane region" description="Helical" evidence="1">
    <location>
        <begin position="240"/>
        <end position="258"/>
    </location>
</feature>
<dbReference type="InterPro" id="IPR050879">
    <property type="entry name" value="Acyltransferase_3"/>
</dbReference>
<keyword evidence="1" id="KW-0472">Membrane</keyword>
<evidence type="ECO:0000313" key="4">
    <source>
        <dbReference type="EMBL" id="NHT75112.1"/>
    </source>
</evidence>
<keyword evidence="1" id="KW-1133">Transmembrane helix</keyword>
<feature type="transmembrane region" description="Helical" evidence="1">
    <location>
        <begin position="308"/>
        <end position="327"/>
    </location>
</feature>
<sequence>MLYRREIDGLRATAVTAVVLHHAGVPFLPGGFLGVDIFFVISGYLITAIIVRELQSGTFSLTAFYDRRVRRILPALLVMLTATIPFAWMWMIPVDFKAYAQSLLSSLFSYSNIHFATKDGYFAPDMDRAPLLHTWSLAVEEQFYLLFPILVVFLTRTRRNVLVPAMVGIFTLSFLFCLVGVRSFPTINFYFLTSRAWELLGGALFSFVASSRSRRVNEVASLVGLALILVSFLLPTVQQAWPSALTLAPVLGAGLLLVFGVQGTFTARVLSLRPLVGLGLVSYSFYLWHQPFFAFARIRSAAEPPLAVMLGLALAALVVSVVTWRFIEQPFRKHSGPFRIGWKPFRMFIAAAGILIVTVSAAGQITKGLPWRMPSQVIAMLRESEWNTACLFDEKSDLPVFPLIECLHNPGHSEAYAIWGDSISSSLSGVLASELDSRGVTLQQFTHGFCAPLPGVSVPSVEPSAHCSAFNSSVLEQILASPDIKTVVLAASWMKFFGYPGYEIDGTIDPLRDEDKRAVTQRLKDTIATIEASGRLVVLVYPHPQPDTSLMDMVVQQMLRGVIQPEVIIPYANFIRRSALSRSVLDAAASRKTLKVFPEDIFCNVSSGGGCALVSDGLPYLADIRHFTTTGAKRVVGAIIDQLSDRQKS</sequence>
<accession>A0AA43ZDY3</accession>
<keyword evidence="5" id="KW-1185">Reference proteome</keyword>
<comment type="caution">
    <text evidence="4">The sequence shown here is derived from an EMBL/GenBank/DDBJ whole genome shotgun (WGS) entry which is preliminary data.</text>
</comment>
<feature type="transmembrane region" description="Helical" evidence="1">
    <location>
        <begin position="347"/>
        <end position="365"/>
    </location>
</feature>
<dbReference type="EMBL" id="JAANCM010000002">
    <property type="protein sequence ID" value="NHT75112.1"/>
    <property type="molecule type" value="Genomic_DNA"/>
</dbReference>
<dbReference type="PANTHER" id="PTHR23028">
    <property type="entry name" value="ACETYLTRANSFERASE"/>
    <property type="match status" value="1"/>
</dbReference>
<dbReference type="GO" id="GO:0016020">
    <property type="term" value="C:membrane"/>
    <property type="evidence" value="ECO:0007669"/>
    <property type="project" value="TreeGrafter"/>
</dbReference>
<evidence type="ECO:0000256" key="1">
    <source>
        <dbReference type="SAM" id="Phobius"/>
    </source>
</evidence>
<proteinExistence type="predicted"/>
<dbReference type="Pfam" id="PF01757">
    <property type="entry name" value="Acyl_transf_3"/>
    <property type="match status" value="1"/>
</dbReference>
<dbReference type="Proteomes" id="UP001155840">
    <property type="component" value="Unassembled WGS sequence"/>
</dbReference>
<feature type="domain" description="SGNH" evidence="3">
    <location>
        <begin position="404"/>
        <end position="639"/>
    </location>
</feature>
<reference evidence="4" key="1">
    <citation type="submission" date="2020-03" db="EMBL/GenBank/DDBJ databases">
        <title>Ferranicluibacter endophyticum gen. nov., sp. nov., a new genus isolated from Rubus ulmifolius Schott. stem.</title>
        <authorList>
            <person name="Roca-Couso R."/>
            <person name="Flores-Felix J.D."/>
            <person name="Igual J.M."/>
            <person name="Rivas R."/>
        </authorList>
    </citation>
    <scope>NUCLEOTIDE SEQUENCE</scope>
    <source>
        <strain evidence="4">CRRU44</strain>
    </source>
</reference>
<name>A0AA43ZDY3_9HYPH</name>
<feature type="domain" description="Acyltransferase 3" evidence="2">
    <location>
        <begin position="6"/>
        <end position="324"/>
    </location>
</feature>
<gene>
    <name evidence="4" type="ORF">G8E10_04995</name>
</gene>
<feature type="transmembrane region" description="Helical" evidence="1">
    <location>
        <begin position="27"/>
        <end position="51"/>
    </location>
</feature>
<dbReference type="GO" id="GO:0016747">
    <property type="term" value="F:acyltransferase activity, transferring groups other than amino-acyl groups"/>
    <property type="evidence" value="ECO:0007669"/>
    <property type="project" value="InterPro"/>
</dbReference>
<organism evidence="4 5">
    <name type="scientific">Ferranicluibacter rubi</name>
    <dbReference type="NCBI Taxonomy" id="2715133"/>
    <lineage>
        <taxon>Bacteria</taxon>
        <taxon>Pseudomonadati</taxon>
        <taxon>Pseudomonadota</taxon>
        <taxon>Alphaproteobacteria</taxon>
        <taxon>Hyphomicrobiales</taxon>
        <taxon>Rhizobiaceae</taxon>
        <taxon>Ferranicluibacter</taxon>
    </lineage>
</organism>
<dbReference type="PANTHER" id="PTHR23028:SF53">
    <property type="entry name" value="ACYL_TRANSF_3 DOMAIN-CONTAINING PROTEIN"/>
    <property type="match status" value="1"/>
</dbReference>
<feature type="transmembrane region" description="Helical" evidence="1">
    <location>
        <begin position="216"/>
        <end position="234"/>
    </location>
</feature>
<evidence type="ECO:0000259" key="2">
    <source>
        <dbReference type="Pfam" id="PF01757"/>
    </source>
</evidence>
<evidence type="ECO:0000313" key="5">
    <source>
        <dbReference type="Proteomes" id="UP001155840"/>
    </source>
</evidence>
<feature type="transmembrane region" description="Helical" evidence="1">
    <location>
        <begin position="161"/>
        <end position="181"/>
    </location>
</feature>
<feature type="transmembrane region" description="Helical" evidence="1">
    <location>
        <begin position="270"/>
        <end position="288"/>
    </location>
</feature>